<dbReference type="KEGG" id="nso:NIASO_18255"/>
<protein>
    <submittedName>
        <fullName evidence="1">Uncharacterized protein</fullName>
    </submittedName>
</protein>
<keyword evidence="2" id="KW-1185">Reference proteome</keyword>
<organism evidence="1 2">
    <name type="scientific">Niabella soli DSM 19437</name>
    <dbReference type="NCBI Taxonomy" id="929713"/>
    <lineage>
        <taxon>Bacteria</taxon>
        <taxon>Pseudomonadati</taxon>
        <taxon>Bacteroidota</taxon>
        <taxon>Chitinophagia</taxon>
        <taxon>Chitinophagales</taxon>
        <taxon>Chitinophagaceae</taxon>
        <taxon>Niabella</taxon>
    </lineage>
</organism>
<evidence type="ECO:0000313" key="2">
    <source>
        <dbReference type="Proteomes" id="UP000003586"/>
    </source>
</evidence>
<dbReference type="AlphaFoldDB" id="W0F4Q0"/>
<dbReference type="EMBL" id="CP007035">
    <property type="protein sequence ID" value="AHF17987.1"/>
    <property type="molecule type" value="Genomic_DNA"/>
</dbReference>
<evidence type="ECO:0000313" key="1">
    <source>
        <dbReference type="EMBL" id="AHF17987.1"/>
    </source>
</evidence>
<sequence length="50" mass="5990">MSKVIIFLVKTGSFQQLLKKKTDFKILLLKRRNDVKIFKAEIEKTVRIWP</sequence>
<reference evidence="1 2" key="1">
    <citation type="submission" date="2013-12" db="EMBL/GenBank/DDBJ databases">
        <authorList>
            <consortium name="DOE Joint Genome Institute"/>
            <person name="Eisen J."/>
            <person name="Huntemann M."/>
            <person name="Han J."/>
            <person name="Chen A."/>
            <person name="Kyrpides N."/>
            <person name="Mavromatis K."/>
            <person name="Markowitz V."/>
            <person name="Palaniappan K."/>
            <person name="Ivanova N."/>
            <person name="Schaumberg A."/>
            <person name="Pati A."/>
            <person name="Liolios K."/>
            <person name="Nordberg H.P."/>
            <person name="Cantor M.N."/>
            <person name="Hua S.X."/>
            <person name="Woyke T."/>
        </authorList>
    </citation>
    <scope>NUCLEOTIDE SEQUENCE [LARGE SCALE GENOMIC DNA]</scope>
    <source>
        <strain evidence="2">DSM 19437</strain>
    </source>
</reference>
<name>W0F4Q0_9BACT</name>
<gene>
    <name evidence="1" type="ORF">NIASO_18255</name>
</gene>
<accession>W0F4Q0</accession>
<dbReference type="Proteomes" id="UP000003586">
    <property type="component" value="Chromosome"/>
</dbReference>
<dbReference type="HOGENOM" id="CLU_3120339_0_0_10"/>
<proteinExistence type="predicted"/>